<evidence type="ECO:0000256" key="8">
    <source>
        <dbReference type="ARBA" id="ARBA00030686"/>
    </source>
</evidence>
<keyword evidence="5" id="KW-0169">Cobalamin biosynthesis</keyword>
<dbReference type="GO" id="GO:0008939">
    <property type="term" value="F:nicotinate-nucleotide-dimethylbenzimidazole phosphoribosyltransferase activity"/>
    <property type="evidence" value="ECO:0007669"/>
    <property type="project" value="UniProtKB-EC"/>
</dbReference>
<dbReference type="AlphaFoldDB" id="A0A3B1DJ50"/>
<dbReference type="HAMAP" id="MF_00230">
    <property type="entry name" value="CobT"/>
    <property type="match status" value="1"/>
</dbReference>
<proteinExistence type="inferred from homology"/>
<evidence type="ECO:0000256" key="7">
    <source>
        <dbReference type="ARBA" id="ARBA00022679"/>
    </source>
</evidence>
<dbReference type="EC" id="2.4.2.21" evidence="3"/>
<gene>
    <name evidence="10" type="ORF">MNBD_UNCLBAC01-257</name>
</gene>
<dbReference type="PANTHER" id="PTHR43463">
    <property type="entry name" value="NICOTINATE-NUCLEOTIDE--DIMETHYLBENZIMIDAZOLE PHOSPHORIBOSYLTRANSFERASE"/>
    <property type="match status" value="1"/>
</dbReference>
<dbReference type="SUPFAM" id="SSF52733">
    <property type="entry name" value="Nicotinate mononucleotide:5,6-dimethylbenzimidazole phosphoribosyltransferase (CobT)"/>
    <property type="match status" value="1"/>
</dbReference>
<evidence type="ECO:0000256" key="1">
    <source>
        <dbReference type="ARBA" id="ARBA00005049"/>
    </source>
</evidence>
<dbReference type="Pfam" id="PF02277">
    <property type="entry name" value="DBI_PRT"/>
    <property type="match status" value="1"/>
</dbReference>
<keyword evidence="6 10" id="KW-0328">Glycosyltransferase</keyword>
<dbReference type="UniPathway" id="UPA00061">
    <property type="reaction ID" value="UER00516"/>
</dbReference>
<dbReference type="PANTHER" id="PTHR43463:SF1">
    <property type="entry name" value="NICOTINATE-NUCLEOTIDE--DIMETHYLBENZIMIDAZOLE PHOSPHORIBOSYLTRANSFERASE"/>
    <property type="match status" value="1"/>
</dbReference>
<keyword evidence="7 10" id="KW-0808">Transferase</keyword>
<evidence type="ECO:0000313" key="10">
    <source>
        <dbReference type="EMBL" id="VAX34990.1"/>
    </source>
</evidence>
<evidence type="ECO:0000256" key="6">
    <source>
        <dbReference type="ARBA" id="ARBA00022676"/>
    </source>
</evidence>
<dbReference type="InterPro" id="IPR023195">
    <property type="entry name" value="Nict_dMeBzImd_PRibTrfase_N"/>
</dbReference>
<dbReference type="NCBIfam" id="TIGR03160">
    <property type="entry name" value="cobT_DBIPRT"/>
    <property type="match status" value="1"/>
</dbReference>
<dbReference type="InterPro" id="IPR017846">
    <property type="entry name" value="Nict_dMeBzImd_PRibTrfase_bact"/>
</dbReference>
<evidence type="ECO:0000256" key="4">
    <source>
        <dbReference type="ARBA" id="ARBA00015486"/>
    </source>
</evidence>
<evidence type="ECO:0000256" key="5">
    <source>
        <dbReference type="ARBA" id="ARBA00022573"/>
    </source>
</evidence>
<dbReference type="InterPro" id="IPR003200">
    <property type="entry name" value="Nict_dMeBzImd_PRibTrfase"/>
</dbReference>
<accession>A0A3B1DJ50</accession>
<comment type="catalytic activity">
    <reaction evidence="9">
        <text>5,6-dimethylbenzimidazole + nicotinate beta-D-ribonucleotide = alpha-ribazole 5'-phosphate + nicotinate + H(+)</text>
        <dbReference type="Rhea" id="RHEA:11196"/>
        <dbReference type="ChEBI" id="CHEBI:15378"/>
        <dbReference type="ChEBI" id="CHEBI:15890"/>
        <dbReference type="ChEBI" id="CHEBI:32544"/>
        <dbReference type="ChEBI" id="CHEBI:57502"/>
        <dbReference type="ChEBI" id="CHEBI:57918"/>
        <dbReference type="EC" id="2.4.2.21"/>
    </reaction>
</comment>
<dbReference type="Gene3D" id="3.40.50.10210">
    <property type="match status" value="1"/>
</dbReference>
<comment type="similarity">
    <text evidence="2">Belongs to the CobT family.</text>
</comment>
<dbReference type="CDD" id="cd02439">
    <property type="entry name" value="DMB-PRT_CobT"/>
    <property type="match status" value="1"/>
</dbReference>
<dbReference type="NCBIfam" id="NF000996">
    <property type="entry name" value="PRK00105.1"/>
    <property type="match status" value="1"/>
</dbReference>
<dbReference type="FunFam" id="3.40.50.10210:FF:000001">
    <property type="entry name" value="Nicotinate-nucleotide--dimethylbenzimidazole phosphoribosyltransferase"/>
    <property type="match status" value="1"/>
</dbReference>
<reference evidence="10" key="1">
    <citation type="submission" date="2018-06" db="EMBL/GenBank/DDBJ databases">
        <authorList>
            <person name="Zhirakovskaya E."/>
        </authorList>
    </citation>
    <scope>NUCLEOTIDE SEQUENCE</scope>
</reference>
<comment type="pathway">
    <text evidence="1">Nucleoside biosynthesis; alpha-ribazole biosynthesis; alpha-ribazole from 5,6-dimethylbenzimidazole: step 1/2.</text>
</comment>
<evidence type="ECO:0000256" key="9">
    <source>
        <dbReference type="ARBA" id="ARBA00047340"/>
    </source>
</evidence>
<dbReference type="Gene3D" id="1.10.1610.10">
    <property type="match status" value="1"/>
</dbReference>
<name>A0A3B1DJ50_9ZZZZ</name>
<dbReference type="EMBL" id="UOGJ01000022">
    <property type="protein sequence ID" value="VAX34990.1"/>
    <property type="molecule type" value="Genomic_DNA"/>
</dbReference>
<dbReference type="InterPro" id="IPR036087">
    <property type="entry name" value="Nict_dMeBzImd_PRibTrfase_sf"/>
</dbReference>
<protein>
    <recommendedName>
        <fullName evidence="4">Nicotinate-nucleotide--dimethylbenzimidazole phosphoribosyltransferase</fullName>
        <ecNumber evidence="3">2.4.2.21</ecNumber>
    </recommendedName>
    <alternativeName>
        <fullName evidence="8">N(1)-alpha-phosphoribosyltransferase</fullName>
    </alternativeName>
</protein>
<dbReference type="GO" id="GO:0009236">
    <property type="term" value="P:cobalamin biosynthetic process"/>
    <property type="evidence" value="ECO:0007669"/>
    <property type="project" value="UniProtKB-KW"/>
</dbReference>
<sequence length="357" mass="38436">MNHWITKAQNIKPINQGWIKKAQARLDEQTRPQGSLGMLEGMITNIVAITEKERPSVKNKKIFIFAADHGVEAEGISLFPKEVTTAMVMNFLNEGATINALARQINADISVVDVGVDADLGAHDQLINAKVRKGTRNFKLESAMTEEELDQALQAGWNVVQEAKAKDVDLIGLGEMGIGNTTTASAVIAAALNVDALEVTGRGTGLDEKGVKHKANVINVAIEQHQAYLKDPLAILQHVGGYEVAAMTGAILACATLRIPVVIDGWIVAASALIAYQLNPAILDYFILSHQSEEKGHQHVLKVFQKKPLLDLSMRLGEASGAALSMSLIESGMRIYNEVATFAEAQVAGKKEEGNVT</sequence>
<evidence type="ECO:0000256" key="2">
    <source>
        <dbReference type="ARBA" id="ARBA00007110"/>
    </source>
</evidence>
<evidence type="ECO:0000256" key="3">
    <source>
        <dbReference type="ARBA" id="ARBA00011991"/>
    </source>
</evidence>
<organism evidence="10">
    <name type="scientific">hydrothermal vent metagenome</name>
    <dbReference type="NCBI Taxonomy" id="652676"/>
    <lineage>
        <taxon>unclassified sequences</taxon>
        <taxon>metagenomes</taxon>
        <taxon>ecological metagenomes</taxon>
    </lineage>
</organism>